<dbReference type="PANTHER" id="PTHR31528:SF3">
    <property type="entry name" value="THIAMINE BIOSYNTHESIS PROTEIN HI_0357-RELATED"/>
    <property type="match status" value="1"/>
</dbReference>
<organism evidence="2 3">
    <name type="scientific">Halomonas korlensis</name>
    <dbReference type="NCBI Taxonomy" id="463301"/>
    <lineage>
        <taxon>Bacteria</taxon>
        <taxon>Pseudomonadati</taxon>
        <taxon>Pseudomonadota</taxon>
        <taxon>Gammaproteobacteria</taxon>
        <taxon>Oceanospirillales</taxon>
        <taxon>Halomonadaceae</taxon>
        <taxon>Halomonas</taxon>
    </lineage>
</organism>
<accession>A0A1I7EVZ6</accession>
<dbReference type="STRING" id="463301.SAMN04487955_10129"/>
<dbReference type="RefSeq" id="WP_089791703.1">
    <property type="nucleotide sequence ID" value="NZ_FPBP01000001.1"/>
</dbReference>
<dbReference type="OrthoDB" id="5348911at2"/>
<evidence type="ECO:0000313" key="2">
    <source>
        <dbReference type="EMBL" id="SFU28106.1"/>
    </source>
</evidence>
<protein>
    <submittedName>
        <fullName evidence="2">Putative hydroxymethylpyrimidine transport system substrate-binding protein</fullName>
    </submittedName>
</protein>
<gene>
    <name evidence="2" type="ORF">SAMN04487955_10129</name>
</gene>
<feature type="domain" description="SsuA/THI5-like" evidence="1">
    <location>
        <begin position="142"/>
        <end position="355"/>
    </location>
</feature>
<dbReference type="AlphaFoldDB" id="A0A1I7EVZ6"/>
<dbReference type="Pfam" id="PF09084">
    <property type="entry name" value="NMT1"/>
    <property type="match status" value="1"/>
</dbReference>
<keyword evidence="3" id="KW-1185">Reference proteome</keyword>
<dbReference type="EMBL" id="FPBP01000001">
    <property type="protein sequence ID" value="SFU28106.1"/>
    <property type="molecule type" value="Genomic_DNA"/>
</dbReference>
<dbReference type="SUPFAM" id="SSF53850">
    <property type="entry name" value="Periplasmic binding protein-like II"/>
    <property type="match status" value="1"/>
</dbReference>
<dbReference type="Proteomes" id="UP000198693">
    <property type="component" value="Unassembled WGS sequence"/>
</dbReference>
<dbReference type="GO" id="GO:0009228">
    <property type="term" value="P:thiamine biosynthetic process"/>
    <property type="evidence" value="ECO:0007669"/>
    <property type="project" value="InterPro"/>
</dbReference>
<proteinExistence type="predicted"/>
<reference evidence="3" key="1">
    <citation type="submission" date="2016-10" db="EMBL/GenBank/DDBJ databases">
        <authorList>
            <person name="Varghese N."/>
            <person name="Submissions S."/>
        </authorList>
    </citation>
    <scope>NUCLEOTIDE SEQUENCE [LARGE SCALE GENOMIC DNA]</scope>
    <source>
        <strain evidence="3">CGMCC 1.6981</strain>
    </source>
</reference>
<dbReference type="PANTHER" id="PTHR31528">
    <property type="entry name" value="4-AMINO-5-HYDROXYMETHYL-2-METHYLPYRIMIDINE PHOSPHATE SYNTHASE THI11-RELATED"/>
    <property type="match status" value="1"/>
</dbReference>
<name>A0A1I7EVZ6_9GAMM</name>
<dbReference type="InterPro" id="IPR027939">
    <property type="entry name" value="NMT1/THI5"/>
</dbReference>
<dbReference type="InterPro" id="IPR015168">
    <property type="entry name" value="SsuA/THI5"/>
</dbReference>
<dbReference type="Gene3D" id="3.40.190.10">
    <property type="entry name" value="Periplasmic binding protein-like II"/>
    <property type="match status" value="2"/>
</dbReference>
<evidence type="ECO:0000259" key="1">
    <source>
        <dbReference type="Pfam" id="PF09084"/>
    </source>
</evidence>
<sequence>MTIHARCQLRWASRLLALLGLPLLAWHIAMASEDSLPAPPLGYPPLATEVMVPSLKKADEELTATTDAITAAQKIERLTDSPFMPLIGGQAQMSGDTSLNLDTTEASLTAEPGPTMVETPAEPIEPPPLVPLEVMLDWYPSPQHAALFVAQALGLYEQRGLSVTLSTPADPDVPLKLLAAGRAELALSRQPLLHREVDRGLPLIRVATLIGTPLTGLMLREDLDIDSPAGLAGLRIGYATEDGLEVLLTALLHQYDIRRDELELQRVGFELDGAMSAREVDGVIGSMRHLLPRQLNDEGMATRMLRVENHGVPLHDGLILVANRDRLSKNRSAMRLLVEALEEATAWIIEYPDEAWELLIDTEPGLDTPSSRAAWPDILRRLSVRPAAIDHGRYARFEAFLHKHAMAGTLTPVERLATDLGAP</sequence>
<evidence type="ECO:0000313" key="3">
    <source>
        <dbReference type="Proteomes" id="UP000198693"/>
    </source>
</evidence>